<sequence length="302" mass="32878">MSAFIRRFVFRAPGPQQPAAPSPGPSAQPTAATSSEQPTESIAENRVTPPPYSPSPTDVGLARALLKSTQPALPTEIADIILDFADYSVKDVVTFNPSRVFSISSRGPGVYGLVLRGPQIRELKQNGLELRDLKLEAVRFEIASHDQGWGGEWGSEGTYNGAFSWFEATILRRIGHPGVGVEPPPNIGPEDNYKTPADYSEAYRRFGWDFATDDNGNMLTWPVQKNKVARRETQTRKIVWMLDGDDGEGHQAGPEGDAGSGSGEGFVRALQPGDVICLWARAIYPGWANFVEKAVIEAAYSD</sequence>
<evidence type="ECO:0000313" key="2">
    <source>
        <dbReference type="EMBL" id="KKZ64461.1"/>
    </source>
</evidence>
<feature type="compositionally biased region" description="Pro residues" evidence="1">
    <location>
        <begin position="15"/>
        <end position="26"/>
    </location>
</feature>
<gene>
    <name evidence="2" type="ORF">EMCG_09555</name>
</gene>
<evidence type="ECO:0000256" key="1">
    <source>
        <dbReference type="SAM" id="MobiDB-lite"/>
    </source>
</evidence>
<dbReference type="EMBL" id="LCZI01000786">
    <property type="protein sequence ID" value="KKZ64461.1"/>
    <property type="molecule type" value="Genomic_DNA"/>
</dbReference>
<name>A0A0G2J9R9_9EURO</name>
<accession>A0A0G2J9R9</accession>
<reference evidence="3" key="1">
    <citation type="journal article" date="2015" name="PLoS Genet.">
        <title>The dynamic genome and transcriptome of the human fungal pathogen Blastomyces and close relative Emmonsia.</title>
        <authorList>
            <person name="Munoz J.F."/>
            <person name="Gauthier G.M."/>
            <person name="Desjardins C.A."/>
            <person name="Gallo J.E."/>
            <person name="Holder J."/>
            <person name="Sullivan T.D."/>
            <person name="Marty A.J."/>
            <person name="Carmen J.C."/>
            <person name="Chen Z."/>
            <person name="Ding L."/>
            <person name="Gujja S."/>
            <person name="Magrini V."/>
            <person name="Misas E."/>
            <person name="Mitreva M."/>
            <person name="Priest M."/>
            <person name="Saif S."/>
            <person name="Whiston E.A."/>
            <person name="Young S."/>
            <person name="Zeng Q."/>
            <person name="Goldman W.E."/>
            <person name="Mardis E.R."/>
            <person name="Taylor J.W."/>
            <person name="McEwen J.G."/>
            <person name="Clay O.K."/>
            <person name="Klein B.S."/>
            <person name="Cuomo C.A."/>
        </authorList>
    </citation>
    <scope>NUCLEOTIDE SEQUENCE [LARGE SCALE GENOMIC DNA]</scope>
    <source>
        <strain evidence="3">UAMH 3008</strain>
    </source>
</reference>
<dbReference type="AlphaFoldDB" id="A0A0G2J9R9"/>
<comment type="caution">
    <text evidence="2">The sequence shown here is derived from an EMBL/GenBank/DDBJ whole genome shotgun (WGS) entry which is preliminary data.</text>
</comment>
<proteinExistence type="predicted"/>
<dbReference type="VEuPathDB" id="FungiDB:EMCG_09555"/>
<dbReference type="OrthoDB" id="66095at2759"/>
<feature type="region of interest" description="Disordered" evidence="1">
    <location>
        <begin position="11"/>
        <end position="56"/>
    </location>
</feature>
<organism evidence="2 3">
    <name type="scientific">[Emmonsia] crescens</name>
    <dbReference type="NCBI Taxonomy" id="73230"/>
    <lineage>
        <taxon>Eukaryota</taxon>
        <taxon>Fungi</taxon>
        <taxon>Dikarya</taxon>
        <taxon>Ascomycota</taxon>
        <taxon>Pezizomycotina</taxon>
        <taxon>Eurotiomycetes</taxon>
        <taxon>Eurotiomycetidae</taxon>
        <taxon>Onygenales</taxon>
        <taxon>Ajellomycetaceae</taxon>
        <taxon>Emergomyces</taxon>
    </lineage>
</organism>
<feature type="region of interest" description="Disordered" evidence="1">
    <location>
        <begin position="244"/>
        <end position="265"/>
    </location>
</feature>
<dbReference type="Proteomes" id="UP000034164">
    <property type="component" value="Unassembled WGS sequence"/>
</dbReference>
<protein>
    <submittedName>
        <fullName evidence="2">Uncharacterized protein</fullName>
    </submittedName>
</protein>
<evidence type="ECO:0000313" key="3">
    <source>
        <dbReference type="Proteomes" id="UP000034164"/>
    </source>
</evidence>